<feature type="region of interest" description="Disordered" evidence="2">
    <location>
        <begin position="240"/>
        <end position="272"/>
    </location>
</feature>
<feature type="domain" description="ACB" evidence="4">
    <location>
        <begin position="29"/>
        <end position="122"/>
    </location>
</feature>
<name>H2XU61_CIOIN</name>
<evidence type="ECO:0000313" key="6">
    <source>
        <dbReference type="Proteomes" id="UP000008144"/>
    </source>
</evidence>
<evidence type="ECO:0000256" key="2">
    <source>
        <dbReference type="SAM" id="MobiDB-lite"/>
    </source>
</evidence>
<dbReference type="Proteomes" id="UP000008144">
    <property type="component" value="Unassembled WGS sequence"/>
</dbReference>
<reference evidence="5" key="3">
    <citation type="submission" date="2025-09" db="UniProtKB">
        <authorList>
            <consortium name="Ensembl"/>
        </authorList>
    </citation>
    <scope>IDENTIFICATION</scope>
</reference>
<dbReference type="InterPro" id="IPR009038">
    <property type="entry name" value="GOLD_dom"/>
</dbReference>
<dbReference type="GO" id="GO:0000062">
    <property type="term" value="F:fatty-acyl-CoA binding"/>
    <property type="evidence" value="ECO:0007669"/>
    <property type="project" value="InterPro"/>
</dbReference>
<dbReference type="InterPro" id="IPR000582">
    <property type="entry name" value="Acyl-CoA-binding_protein"/>
</dbReference>
<feature type="region of interest" description="Disordered" evidence="2">
    <location>
        <begin position="130"/>
        <end position="175"/>
    </location>
</feature>
<dbReference type="Pfam" id="PF00887">
    <property type="entry name" value="ACBP"/>
    <property type="match status" value="1"/>
</dbReference>
<dbReference type="SUPFAM" id="SSF47027">
    <property type="entry name" value="Acyl-CoA binding protein"/>
    <property type="match status" value="1"/>
</dbReference>
<reference evidence="5" key="2">
    <citation type="submission" date="2025-08" db="UniProtKB">
        <authorList>
            <consortium name="Ensembl"/>
        </authorList>
    </citation>
    <scope>IDENTIFICATION</scope>
</reference>
<dbReference type="FunCoup" id="H2XU61">
    <property type="interactions" value="857"/>
</dbReference>
<dbReference type="GeneTree" id="ENSGT00530000063651"/>
<dbReference type="InterPro" id="IPR035984">
    <property type="entry name" value="Acyl-CoA-binding_sf"/>
</dbReference>
<keyword evidence="1" id="KW-0007">Acetylation</keyword>
<evidence type="ECO:0008006" key="7">
    <source>
        <dbReference type="Google" id="ProtNLM"/>
    </source>
</evidence>
<feature type="region of interest" description="Disordered" evidence="2">
    <location>
        <begin position="386"/>
        <end position="421"/>
    </location>
</feature>
<dbReference type="Gene3D" id="2.60.120.680">
    <property type="entry name" value="GOLD domain"/>
    <property type="match status" value="1"/>
</dbReference>
<dbReference type="SUPFAM" id="SSF101576">
    <property type="entry name" value="Supernatant protein factor (SPF), C-terminal domain"/>
    <property type="match status" value="1"/>
</dbReference>
<dbReference type="HOGENOM" id="CLU_048443_0_0_1"/>
<dbReference type="PANTHER" id="PTHR22973">
    <property type="entry name" value="LD35087P"/>
    <property type="match status" value="1"/>
</dbReference>
<dbReference type="PROSITE" id="PS50866">
    <property type="entry name" value="GOLD"/>
    <property type="match status" value="1"/>
</dbReference>
<keyword evidence="6" id="KW-1185">Reference proteome</keyword>
<dbReference type="PROSITE" id="PS51228">
    <property type="entry name" value="ACB_2"/>
    <property type="match status" value="1"/>
</dbReference>
<dbReference type="OMA" id="SYSIWRS"/>
<evidence type="ECO:0000259" key="4">
    <source>
        <dbReference type="PROSITE" id="PS51228"/>
    </source>
</evidence>
<dbReference type="InterPro" id="IPR014352">
    <property type="entry name" value="FERM/acyl-CoA-bd_prot_sf"/>
</dbReference>
<dbReference type="PANTHER" id="PTHR22973:SF12">
    <property type="entry name" value="LD35087P"/>
    <property type="match status" value="1"/>
</dbReference>
<sequence length="469" mass="54698">MAEVESVTEKLNQVAVVTNGKDDFWGFPLFEAYKMAIKFYKDNEGKRTFEIEYDNKVLLMALTKQVSHGPMNQQSSLPDIGYLDMFGHDRRKVWESLGDISSNDARRAFIEKLESCVPVFGPFMVAHQKEKEEQELKRKQKEDEERKKLEEEEKVKQEEQRKEKELAEKAAEENKLKQDQILQKQQIMQALNAQTHAQFQQYAAQQYPGNPEQQAVLISHLQEQHYQQYMKLYQQQQQQQQQQTQTDSTKGQQEQRQEELESTESEAAGSEGMKTDMPQFHILYFLFICTKQPITGYSQFSIHCMSGSATPVEDASMWTRPQITEFKEQIKRDPESVLTVGRGEVVTVRVPTHEEGAYVFWEFATDSYDLGFGVYFEWTDSEDQQVSVQIGESSDEETDEELSDPEKGSNSPHRPPTDEVVPIYRRDAHLEVHAGSHRYPGRGVYLLKFDNSYSLWRSKTLYYRVYYTR</sequence>
<dbReference type="Gene3D" id="1.20.80.10">
    <property type="match status" value="1"/>
</dbReference>
<dbReference type="InterPro" id="IPR036598">
    <property type="entry name" value="GOLD_dom_sf"/>
</dbReference>
<feature type="compositionally biased region" description="Acidic residues" evidence="2">
    <location>
        <begin position="393"/>
        <end position="403"/>
    </location>
</feature>
<evidence type="ECO:0000313" key="5">
    <source>
        <dbReference type="Ensembl" id="ENSCINP00000033195.1"/>
    </source>
</evidence>
<evidence type="ECO:0000256" key="1">
    <source>
        <dbReference type="ARBA" id="ARBA00022990"/>
    </source>
</evidence>
<dbReference type="InterPro" id="IPR052269">
    <property type="entry name" value="Golgi-PI4KB_interaction"/>
</dbReference>
<feature type="domain" description="GOLD" evidence="3">
    <location>
        <begin position="327"/>
        <end position="467"/>
    </location>
</feature>
<dbReference type="InParanoid" id="H2XU61"/>
<dbReference type="AlphaFoldDB" id="H2XU61"/>
<evidence type="ECO:0000259" key="3">
    <source>
        <dbReference type="PROSITE" id="PS50866"/>
    </source>
</evidence>
<protein>
    <recommendedName>
        <fullName evidence="7">ACB domain-containing protein</fullName>
    </recommendedName>
</protein>
<dbReference type="FunFam" id="2.60.120.680:FF:000002">
    <property type="entry name" value="Putative Golgi resident protein GCP60"/>
    <property type="match status" value="1"/>
</dbReference>
<dbReference type="Pfam" id="PF13897">
    <property type="entry name" value="GOLD_2"/>
    <property type="match status" value="1"/>
</dbReference>
<dbReference type="GO" id="GO:0000139">
    <property type="term" value="C:Golgi membrane"/>
    <property type="evidence" value="ECO:0000318"/>
    <property type="project" value="GO_Central"/>
</dbReference>
<dbReference type="STRING" id="7719.ENSCINP00000033195"/>
<organism evidence="5 6">
    <name type="scientific">Ciona intestinalis</name>
    <name type="common">Transparent sea squirt</name>
    <name type="synonym">Ascidia intestinalis</name>
    <dbReference type="NCBI Taxonomy" id="7719"/>
    <lineage>
        <taxon>Eukaryota</taxon>
        <taxon>Metazoa</taxon>
        <taxon>Chordata</taxon>
        <taxon>Tunicata</taxon>
        <taxon>Ascidiacea</taxon>
        <taxon>Phlebobranchia</taxon>
        <taxon>Cionidae</taxon>
        <taxon>Ciona</taxon>
    </lineage>
</organism>
<feature type="compositionally biased region" description="Low complexity" evidence="2">
    <location>
        <begin position="240"/>
        <end position="252"/>
    </location>
</feature>
<accession>H2XU61</accession>
<reference evidence="6" key="1">
    <citation type="journal article" date="2002" name="Science">
        <title>The draft genome of Ciona intestinalis: insights into chordate and vertebrate origins.</title>
        <authorList>
            <person name="Dehal P."/>
            <person name="Satou Y."/>
            <person name="Campbell R.K."/>
            <person name="Chapman J."/>
            <person name="Degnan B."/>
            <person name="De Tomaso A."/>
            <person name="Davidson B."/>
            <person name="Di Gregorio A."/>
            <person name="Gelpke M."/>
            <person name="Goodstein D.M."/>
            <person name="Harafuji N."/>
            <person name="Hastings K.E."/>
            <person name="Ho I."/>
            <person name="Hotta K."/>
            <person name="Huang W."/>
            <person name="Kawashima T."/>
            <person name="Lemaire P."/>
            <person name="Martinez D."/>
            <person name="Meinertzhagen I.A."/>
            <person name="Necula S."/>
            <person name="Nonaka M."/>
            <person name="Putnam N."/>
            <person name="Rash S."/>
            <person name="Saiga H."/>
            <person name="Satake M."/>
            <person name="Terry A."/>
            <person name="Yamada L."/>
            <person name="Wang H.G."/>
            <person name="Awazu S."/>
            <person name="Azumi K."/>
            <person name="Boore J."/>
            <person name="Branno M."/>
            <person name="Chin-Bow S."/>
            <person name="DeSantis R."/>
            <person name="Doyle S."/>
            <person name="Francino P."/>
            <person name="Keys D.N."/>
            <person name="Haga S."/>
            <person name="Hayashi H."/>
            <person name="Hino K."/>
            <person name="Imai K.S."/>
            <person name="Inaba K."/>
            <person name="Kano S."/>
            <person name="Kobayashi K."/>
            <person name="Kobayashi M."/>
            <person name="Lee B.I."/>
            <person name="Makabe K.W."/>
            <person name="Manohar C."/>
            <person name="Matassi G."/>
            <person name="Medina M."/>
            <person name="Mochizuki Y."/>
            <person name="Mount S."/>
            <person name="Morishita T."/>
            <person name="Miura S."/>
            <person name="Nakayama A."/>
            <person name="Nishizaka S."/>
            <person name="Nomoto H."/>
            <person name="Ohta F."/>
            <person name="Oishi K."/>
            <person name="Rigoutsos I."/>
            <person name="Sano M."/>
            <person name="Sasaki A."/>
            <person name="Sasakura Y."/>
            <person name="Shoguchi E."/>
            <person name="Shin-i T."/>
            <person name="Spagnuolo A."/>
            <person name="Stainier D."/>
            <person name="Suzuki M.M."/>
            <person name="Tassy O."/>
            <person name="Takatori N."/>
            <person name="Tokuoka M."/>
            <person name="Yagi K."/>
            <person name="Yoshizaki F."/>
            <person name="Wada S."/>
            <person name="Zhang C."/>
            <person name="Hyatt P.D."/>
            <person name="Larimer F."/>
            <person name="Detter C."/>
            <person name="Doggett N."/>
            <person name="Glavina T."/>
            <person name="Hawkins T."/>
            <person name="Richardson P."/>
            <person name="Lucas S."/>
            <person name="Kohara Y."/>
            <person name="Levine M."/>
            <person name="Satoh N."/>
            <person name="Rokhsar D.S."/>
        </authorList>
    </citation>
    <scope>NUCLEOTIDE SEQUENCE [LARGE SCALE GENOMIC DNA]</scope>
</reference>
<dbReference type="Ensembl" id="ENSCINT00000036913.1">
    <property type="protein sequence ID" value="ENSCINP00000033195.1"/>
    <property type="gene ID" value="ENSCING00000021142.1"/>
</dbReference>
<proteinExistence type="predicted"/>